<evidence type="ECO:0000259" key="5">
    <source>
        <dbReference type="Pfam" id="PF04825"/>
    </source>
</evidence>
<evidence type="ECO:0008006" key="7">
    <source>
        <dbReference type="Google" id="ProtNLM"/>
    </source>
</evidence>
<feature type="domain" description="Rad21/Rec8-like protein N-terminal" evidence="5">
    <location>
        <begin position="1"/>
        <end position="110"/>
    </location>
</feature>
<evidence type="ECO:0000259" key="4">
    <source>
        <dbReference type="Pfam" id="PF04824"/>
    </source>
</evidence>
<feature type="domain" description="Rad21/Rec8-like protein C-terminal eukaryotic" evidence="4">
    <location>
        <begin position="651"/>
        <end position="681"/>
    </location>
</feature>
<dbReference type="GeneID" id="36283134"/>
<dbReference type="InterPro" id="IPR006909">
    <property type="entry name" value="Rad21/Rec8_C_eu"/>
</dbReference>
<keyword evidence="2" id="KW-0539">Nucleus</keyword>
<dbReference type="AlphaFoldDB" id="A0A177ALG5"/>
<dbReference type="CDD" id="cd21789">
    <property type="entry name" value="Rad21_Rec8_M_SpRec8p-like"/>
    <property type="match status" value="1"/>
</dbReference>
<evidence type="ECO:0000256" key="3">
    <source>
        <dbReference type="SAM" id="MobiDB-lite"/>
    </source>
</evidence>
<dbReference type="eggNOG" id="KOG1213">
    <property type="taxonomic scope" value="Eukaryota"/>
</dbReference>
<reference evidence="6" key="1">
    <citation type="submission" date="2016-03" db="EMBL/GenBank/DDBJ databases">
        <title>Updated assembly of Pseudogymnoascus destructans, the fungus causing white-nose syndrome of bats.</title>
        <authorList>
            <person name="Palmer J.M."/>
            <person name="Drees K.P."/>
            <person name="Foster J.T."/>
            <person name="Lindner D.L."/>
        </authorList>
    </citation>
    <scope>NUCLEOTIDE SEQUENCE [LARGE SCALE GENOMIC DNA]</scope>
    <source>
        <strain evidence="6">20631-21</strain>
    </source>
</reference>
<feature type="region of interest" description="Disordered" evidence="3">
    <location>
        <begin position="303"/>
        <end position="328"/>
    </location>
</feature>
<dbReference type="PANTHER" id="PTHR12585">
    <property type="entry name" value="SCC1 / RAD21 FAMILY MEMBER"/>
    <property type="match status" value="1"/>
</dbReference>
<dbReference type="EMBL" id="KV441386">
    <property type="protein sequence ID" value="OAF62906.1"/>
    <property type="molecule type" value="Genomic_DNA"/>
</dbReference>
<dbReference type="OrthoDB" id="2962993at2759"/>
<dbReference type="GO" id="GO:0007064">
    <property type="term" value="P:mitotic sister chromatid cohesion"/>
    <property type="evidence" value="ECO:0007669"/>
    <property type="project" value="TreeGrafter"/>
</dbReference>
<dbReference type="RefSeq" id="XP_024328176.1">
    <property type="nucleotide sequence ID" value="XM_024463732.1"/>
</dbReference>
<dbReference type="PANTHER" id="PTHR12585:SF70">
    <property type="entry name" value="RAD21_REC8 N TERMINAL DOMAIN PROTEIN (AFU_ORTHOLOGUE AFUA_6G02900)"/>
    <property type="match status" value="1"/>
</dbReference>
<proteinExistence type="predicted"/>
<dbReference type="Proteomes" id="UP000077154">
    <property type="component" value="Unassembled WGS sequence"/>
</dbReference>
<evidence type="ECO:0000256" key="2">
    <source>
        <dbReference type="ARBA" id="ARBA00023242"/>
    </source>
</evidence>
<feature type="compositionally biased region" description="Polar residues" evidence="3">
    <location>
        <begin position="521"/>
        <end position="536"/>
    </location>
</feature>
<comment type="subcellular location">
    <subcellularLocation>
        <location evidence="1">Nucleus</location>
    </subcellularLocation>
</comment>
<dbReference type="Pfam" id="PF04824">
    <property type="entry name" value="Rad21_Rec8"/>
    <property type="match status" value="1"/>
</dbReference>
<sequence>MFYSHEILTSRKYGVATVWLVGTLGPTSTALKVKRKQILGVDVRKACETIIQPEAPMALRLQSSLLYGVSRVYNQQCGYVLHDAQTAQNNMRALLKVMKNNAIDLNAGAARPDQLMLMDDPAFEPGLALPSLSPLDFSTLDQGFKDSQYSMLSSLKSSNASVISNSSQASIFGLQIPPSNSDITGQFQLPGRFQLGSSAQKTPSGVNPFDGDEPGLLDDLDFEFDADGAMVEVNAAELERRRAGVYLAGTGRLQSGSAASERVRRDHEEALIGRPGRLDDDGDFIMQMDDDMNILPDAEAFPKHQGAKQRGDNESSLEESSVSAEVPMKRKRQRKALKVISDVDIRLGIRNSELSEWQTNYVQNMAKDKHVKLMRTINKFAVANASIFIWGNGIGGIGRTIRSSGNVPHPLDIFSGDKLKELLTGVASSPDRRKKRARSAFDGNDGEEARNVRSRPDLEPQLPRAVEEDAFMPNFDDEMMPYPDDSSGVEQGREAFTPLRDHHSSAMPWNVSASVNSFRQRSSSVVPGQGRHSSVIPSRPGSRHPSASPLLGRGRLLSDNDMELPAGVAGSTSGLENEEFEALGPSAAVDTQTAQNSQWVADALETESLNFLEFVRCSYREAEADLEDQDSQKIDDGPKEKWVGFETLFPPQESHRIVAAQAFHHVLSLATKNLLEVTQEEGGMDRDFAILAILAI</sequence>
<feature type="region of interest" description="Disordered" evidence="3">
    <location>
        <begin position="426"/>
        <end position="464"/>
    </location>
</feature>
<dbReference type="GO" id="GO:0003682">
    <property type="term" value="F:chromatin binding"/>
    <property type="evidence" value="ECO:0007669"/>
    <property type="project" value="TreeGrafter"/>
</dbReference>
<dbReference type="VEuPathDB" id="FungiDB:GMDG_02840"/>
<feature type="region of interest" description="Disordered" evidence="3">
    <location>
        <begin position="521"/>
        <end position="557"/>
    </location>
</feature>
<protein>
    <recommendedName>
        <fullName evidence="7">Rad21/Rec8-like protein N-terminal domain-containing protein</fullName>
    </recommendedName>
</protein>
<evidence type="ECO:0000313" key="6">
    <source>
        <dbReference type="EMBL" id="OAF62906.1"/>
    </source>
</evidence>
<dbReference type="GO" id="GO:0030892">
    <property type="term" value="C:mitotic cohesin complex"/>
    <property type="evidence" value="ECO:0007669"/>
    <property type="project" value="TreeGrafter"/>
</dbReference>
<name>A0A177ALG5_9PEZI</name>
<feature type="compositionally biased region" description="Basic and acidic residues" evidence="3">
    <location>
        <begin position="447"/>
        <end position="458"/>
    </location>
</feature>
<evidence type="ECO:0000256" key="1">
    <source>
        <dbReference type="ARBA" id="ARBA00004123"/>
    </source>
</evidence>
<dbReference type="InterPro" id="IPR039781">
    <property type="entry name" value="Rad21/Rec8-like"/>
</dbReference>
<organism evidence="6">
    <name type="scientific">Pseudogymnoascus destructans</name>
    <dbReference type="NCBI Taxonomy" id="655981"/>
    <lineage>
        <taxon>Eukaryota</taxon>
        <taxon>Fungi</taxon>
        <taxon>Dikarya</taxon>
        <taxon>Ascomycota</taxon>
        <taxon>Pezizomycotina</taxon>
        <taxon>Leotiomycetes</taxon>
        <taxon>Thelebolales</taxon>
        <taxon>Thelebolaceae</taxon>
        <taxon>Pseudogymnoascus</taxon>
    </lineage>
</organism>
<gene>
    <name evidence="6" type="ORF">VC83_00035</name>
</gene>
<dbReference type="Pfam" id="PF04825">
    <property type="entry name" value="Rad21_Rec8_N"/>
    <property type="match status" value="1"/>
</dbReference>
<dbReference type="InterPro" id="IPR006910">
    <property type="entry name" value="Rad21_Rec8_N"/>
</dbReference>
<accession>A0A177ALG5</accession>
<dbReference type="GO" id="GO:0005634">
    <property type="term" value="C:nucleus"/>
    <property type="evidence" value="ECO:0007669"/>
    <property type="project" value="UniProtKB-SubCell"/>
</dbReference>